<feature type="chain" id="PRO_5015127267" evidence="1">
    <location>
        <begin position="19"/>
        <end position="441"/>
    </location>
</feature>
<dbReference type="Proteomes" id="UP000054821">
    <property type="component" value="Unassembled WGS sequence"/>
</dbReference>
<name>A0A2P4ZM87_9HYPO</name>
<proteinExistence type="predicted"/>
<gene>
    <name evidence="2" type="ORF">TGAM01_v205692</name>
</gene>
<comment type="caution">
    <text evidence="2">The sequence shown here is derived from an EMBL/GenBank/DDBJ whole genome shotgun (WGS) entry which is preliminary data.</text>
</comment>
<dbReference type="RefSeq" id="XP_018665853.1">
    <property type="nucleotide sequence ID" value="XM_018801021.1"/>
</dbReference>
<keyword evidence="1" id="KW-0732">Signal</keyword>
<organism evidence="2 3">
    <name type="scientific">Trichoderma gamsii</name>
    <dbReference type="NCBI Taxonomy" id="398673"/>
    <lineage>
        <taxon>Eukaryota</taxon>
        <taxon>Fungi</taxon>
        <taxon>Dikarya</taxon>
        <taxon>Ascomycota</taxon>
        <taxon>Pezizomycotina</taxon>
        <taxon>Sordariomycetes</taxon>
        <taxon>Hypocreomycetidae</taxon>
        <taxon>Hypocreales</taxon>
        <taxon>Hypocreaceae</taxon>
        <taxon>Trichoderma</taxon>
    </lineage>
</organism>
<evidence type="ECO:0000313" key="3">
    <source>
        <dbReference type="Proteomes" id="UP000054821"/>
    </source>
</evidence>
<evidence type="ECO:0000313" key="2">
    <source>
        <dbReference type="EMBL" id="PON25398.1"/>
    </source>
</evidence>
<dbReference type="STRING" id="398673.A0A2P4ZM87"/>
<dbReference type="GeneID" id="29981104"/>
<reference evidence="2 3" key="1">
    <citation type="journal article" date="2016" name="Genome Announc.">
        <title>Draft Whole-Genome Sequence of Trichoderma gamsii T6085, a Promising Biocontrol Agent of Fusarium Head Blight on Wheat.</title>
        <authorList>
            <person name="Baroncelli R."/>
            <person name="Zapparata A."/>
            <person name="Piaggeschi G."/>
            <person name="Sarrocco S."/>
            <person name="Vannacci G."/>
        </authorList>
    </citation>
    <scope>NUCLEOTIDE SEQUENCE [LARGE SCALE GENOMIC DNA]</scope>
    <source>
        <strain evidence="2 3">T6085</strain>
    </source>
</reference>
<accession>A0A2P4ZM87</accession>
<keyword evidence="3" id="KW-1185">Reference proteome</keyword>
<protein>
    <submittedName>
        <fullName evidence="2">Uncharacterized protein</fullName>
    </submittedName>
</protein>
<dbReference type="EMBL" id="JPDN02000018">
    <property type="protein sequence ID" value="PON25398.1"/>
    <property type="molecule type" value="Genomic_DNA"/>
</dbReference>
<dbReference type="AlphaFoldDB" id="A0A2P4ZM87"/>
<sequence>MWHLVRILAASRLWFSDGNPLEATRGSQGTSSRLIVDRHGFLDITEVHSANAMALDANGATLWLKRRGVDGGFTCPSLQNGSYLLNLSLQIGNDGGSFTLGLIQVPDIITACYSISTQVSGVLKPLPDISTEDVAFISKMISNKFVPYQNIPHEHPKSFAQIRALGRQYFPFTPYSFELAMCVYDWTTASFARMVLFKIFQYTDIDSGIATLPHPLDRESLSIKIWQSNFSAYTPKDPAFMRTFLMEPAHSLDHLKAQFDEVVDDVYRFSEIENRLLAAAARSLPRTSLASKAQLFSGQVDLHQLSTKHFGIEFYECPLNSGPIGTQLAHSLTDALASYLSVGKTITTKMTWSFTDSLDVAMRYSNGIVLALNPPSDAWLWDDLPFITPLSDDPRKLEYIASPGTQFEIVSLHQADVSGETVTVIGLKPVSRRDRRLTVQG</sequence>
<feature type="signal peptide" evidence="1">
    <location>
        <begin position="1"/>
        <end position="18"/>
    </location>
</feature>
<evidence type="ECO:0000256" key="1">
    <source>
        <dbReference type="SAM" id="SignalP"/>
    </source>
</evidence>